<evidence type="ECO:0000313" key="6">
    <source>
        <dbReference type="Proteomes" id="UP001108089"/>
    </source>
</evidence>
<dbReference type="Gene3D" id="3.10.580.10">
    <property type="entry name" value="CBS-domain"/>
    <property type="match status" value="1"/>
</dbReference>
<reference evidence="5" key="1">
    <citation type="submission" date="2022-01" db="EMBL/GenBank/DDBJ databases">
        <title>Gordonia xiamenensis sp. nov., isolated from surface seawater in Xiamen.</title>
        <authorList>
            <person name="He Y.F."/>
        </authorList>
    </citation>
    <scope>NUCLEOTIDE SEQUENCE</scope>
    <source>
        <strain evidence="5">GW1C4-4</strain>
    </source>
</reference>
<proteinExistence type="predicted"/>
<sequence>MRFVESGREYAVSDPDRASGNKLTVARRRDRSGSGPGIVDDLLVTRPVIGSADMPVREAAALMTERGQDHLVIPLTGGTYGLLTDADIRAGVVAVGRDIDTPVGELVAGPVPVVPQGTAAVDALTVLFDRDLTAMPVVDPAGAVVGVVAAVDFIAAPAGPGMSLRAQVSRAGNIGDLTARARRIPYLMADMVRREQPVHEVTAIGALIHDAVVRRALDLVLERHPELDPGALTWLSLGSNARREPVLTSDIDSAVALDDAVPDEQIDSYRLAFGEVNEVLLGAGRRIDENGAIASKPLFARTRSQWRSAAQGWVQAPLENKGMIFTSLLLDSRPIWGELGADALGGLFAELRNHPGTVGLLLAEALSYKARLRSMRDVLTRRADTFEIKEHALTPLVNIARWAALSVGATELDTRARLRAAAGSTMLSEAQASELVEVFDVLQRVRLTYQVAQFDRGEPVGDTLDMKRLSPLDRSLVAQAVREIAGVQRKMTNMSHYLPVAD</sequence>
<dbReference type="PROSITE" id="PS51371">
    <property type="entry name" value="CBS"/>
    <property type="match status" value="1"/>
</dbReference>
<dbReference type="Pfam" id="PF10335">
    <property type="entry name" value="DUF294_C"/>
    <property type="match status" value="1"/>
</dbReference>
<feature type="domain" description="CBS" evidence="4">
    <location>
        <begin position="106"/>
        <end position="164"/>
    </location>
</feature>
<dbReference type="InterPro" id="IPR018821">
    <property type="entry name" value="DUF294_put_nucleoTrafse_sb-bd"/>
</dbReference>
<evidence type="ECO:0000256" key="2">
    <source>
        <dbReference type="PROSITE-ProRule" id="PRU00703"/>
    </source>
</evidence>
<dbReference type="InterPro" id="IPR051462">
    <property type="entry name" value="CBS_domain-containing"/>
</dbReference>
<keyword evidence="1" id="KW-0677">Repeat</keyword>
<dbReference type="PANTHER" id="PTHR48108:SF26">
    <property type="entry name" value="CBS DOMAIN-CONTAINING PROTEIN DDB_G0289609"/>
    <property type="match status" value="1"/>
</dbReference>
<dbReference type="InterPro" id="IPR005105">
    <property type="entry name" value="GlnD_Uridyltrans_N"/>
</dbReference>
<dbReference type="InterPro" id="IPR046342">
    <property type="entry name" value="CBS_dom_sf"/>
</dbReference>
<gene>
    <name evidence="5" type="ORF">L1892_04385</name>
</gene>
<evidence type="ECO:0000256" key="3">
    <source>
        <dbReference type="SAM" id="MobiDB-lite"/>
    </source>
</evidence>
<keyword evidence="2" id="KW-0129">CBS domain</keyword>
<dbReference type="Pfam" id="PF03445">
    <property type="entry name" value="DUF294"/>
    <property type="match status" value="1"/>
</dbReference>
<dbReference type="CDD" id="cd05401">
    <property type="entry name" value="NT_GlnE_GlnD_like"/>
    <property type="match status" value="1"/>
</dbReference>
<comment type="caution">
    <text evidence="5">The sequence shown here is derived from an EMBL/GenBank/DDBJ whole genome shotgun (WGS) entry which is preliminary data.</text>
</comment>
<protein>
    <submittedName>
        <fullName evidence="5">DUF294 nucleotidyltransferase-like domain-containing protein</fullName>
    </submittedName>
</protein>
<dbReference type="SUPFAM" id="SSF54631">
    <property type="entry name" value="CBS-domain pair"/>
    <property type="match status" value="1"/>
</dbReference>
<feature type="region of interest" description="Disordered" evidence="3">
    <location>
        <begin position="1"/>
        <end position="32"/>
    </location>
</feature>
<evidence type="ECO:0000259" key="4">
    <source>
        <dbReference type="PROSITE" id="PS51371"/>
    </source>
</evidence>
<evidence type="ECO:0000256" key="1">
    <source>
        <dbReference type="ARBA" id="ARBA00022737"/>
    </source>
</evidence>
<accession>A0ABS9DH74</accession>
<dbReference type="RefSeq" id="WP_235722221.1">
    <property type="nucleotide sequence ID" value="NZ_JAKGCU010000002.1"/>
</dbReference>
<organism evidence="5 6">
    <name type="scientific">Gordonia tangerina</name>
    <dbReference type="NCBI Taxonomy" id="2911060"/>
    <lineage>
        <taxon>Bacteria</taxon>
        <taxon>Bacillati</taxon>
        <taxon>Actinomycetota</taxon>
        <taxon>Actinomycetes</taxon>
        <taxon>Mycobacteriales</taxon>
        <taxon>Gordoniaceae</taxon>
        <taxon>Gordonia</taxon>
    </lineage>
</organism>
<dbReference type="Proteomes" id="UP001108089">
    <property type="component" value="Unassembled WGS sequence"/>
</dbReference>
<evidence type="ECO:0000313" key="5">
    <source>
        <dbReference type="EMBL" id="MCF3937619.1"/>
    </source>
</evidence>
<keyword evidence="6" id="KW-1185">Reference proteome</keyword>
<dbReference type="InterPro" id="IPR000644">
    <property type="entry name" value="CBS_dom"/>
</dbReference>
<dbReference type="EMBL" id="JAKGCU010000002">
    <property type="protein sequence ID" value="MCF3937619.1"/>
    <property type="molecule type" value="Genomic_DNA"/>
</dbReference>
<dbReference type="Pfam" id="PF00571">
    <property type="entry name" value="CBS"/>
    <property type="match status" value="2"/>
</dbReference>
<dbReference type="SMART" id="SM00116">
    <property type="entry name" value="CBS"/>
    <property type="match status" value="2"/>
</dbReference>
<dbReference type="PANTHER" id="PTHR48108">
    <property type="entry name" value="CBS DOMAIN-CONTAINING PROTEIN CBSX2, CHLOROPLASTIC"/>
    <property type="match status" value="1"/>
</dbReference>
<name>A0ABS9DH74_9ACTN</name>